<organism evidence="1">
    <name type="scientific">hydrothermal vent metagenome</name>
    <dbReference type="NCBI Taxonomy" id="652676"/>
    <lineage>
        <taxon>unclassified sequences</taxon>
        <taxon>metagenomes</taxon>
        <taxon>ecological metagenomes</taxon>
    </lineage>
</organism>
<evidence type="ECO:0000313" key="1">
    <source>
        <dbReference type="EMBL" id="VAW99202.1"/>
    </source>
</evidence>
<dbReference type="AlphaFoldDB" id="A0A3B1AGU3"/>
<reference evidence="1" key="1">
    <citation type="submission" date="2018-06" db="EMBL/GenBank/DDBJ databases">
        <authorList>
            <person name="Zhirakovskaya E."/>
        </authorList>
    </citation>
    <scope>NUCLEOTIDE SEQUENCE</scope>
</reference>
<proteinExistence type="predicted"/>
<name>A0A3B1AGU3_9ZZZZ</name>
<gene>
    <name evidence="1" type="ORF">MNBD_GAMMA23-1488</name>
</gene>
<sequence length="163" mass="18185">MEFNTLNITTVFRSIFISLLFVCVSCAAQEKKNTVTVSKGVVPVQSWSAILSVSGGFAGWNKNISIDSGGLVIINNLKTGMSSRKKLNNKELLALSALVHQQKNTSVVAGSRNFSKRCADCFEYKLSIRWQNRQQLAVLNDINLSKSPYQSIVRFLRKTMSKY</sequence>
<protein>
    <submittedName>
        <fullName evidence="1">Uncharacterized protein</fullName>
    </submittedName>
</protein>
<dbReference type="EMBL" id="UOFT01000076">
    <property type="protein sequence ID" value="VAW99202.1"/>
    <property type="molecule type" value="Genomic_DNA"/>
</dbReference>
<accession>A0A3B1AGU3</accession>